<name>A0A4E9F687_BRUMA</name>
<accession>A0A4E9F687</accession>
<evidence type="ECO:0000256" key="1">
    <source>
        <dbReference type="SAM" id="Phobius"/>
    </source>
</evidence>
<evidence type="ECO:0000313" key="2">
    <source>
        <dbReference type="EMBL" id="VIO92285.1"/>
    </source>
</evidence>
<gene>
    <name evidence="2" type="primary">Bm6400</name>
    <name evidence="2" type="ORF">BM_BM6400</name>
</gene>
<sequence length="194" mass="22424">MTIIEFMKGNYSPSIRYYVCLSILISQGIGQIIIANWCNNQHSSLICFIAKLFIVFLAAFTIQWCQIYSSGLTRAKHAFFDEFNVLETYQPRARTMGHLFLPEPPTPVPNAQRYQYDAAKEAERTAFLQMRDAHYENEYTYLEKLNRELGENGNITKQSQNENQNDLSNMPKIEGPVLIEFHADSETDDDDYSI</sequence>
<keyword evidence="1" id="KW-0472">Membrane</keyword>
<evidence type="ECO:0000313" key="3">
    <source>
        <dbReference type="Proteomes" id="UP000006672"/>
    </source>
</evidence>
<dbReference type="RefSeq" id="XP_042933488.1">
    <property type="nucleotide sequence ID" value="XM_043077554.1"/>
</dbReference>
<keyword evidence="3" id="KW-1185">Reference proteome</keyword>
<feature type="transmembrane region" description="Helical" evidence="1">
    <location>
        <begin position="45"/>
        <end position="64"/>
    </location>
</feature>
<dbReference type="EMBL" id="CAAKNF010000192">
    <property type="protein sequence ID" value="VIO92285.1"/>
    <property type="molecule type" value="Genomic_DNA"/>
</dbReference>
<dbReference type="CTD" id="66060016"/>
<reference evidence="4" key="3">
    <citation type="submission" date="2022-04" db="UniProtKB">
        <authorList>
            <consortium name="WormBaseParasite"/>
        </authorList>
    </citation>
    <scope>IDENTIFICATION</scope>
</reference>
<protein>
    <submittedName>
        <fullName evidence="2 4">Uncharacterized protein</fullName>
    </submittedName>
</protein>
<dbReference type="GeneID" id="66060016"/>
<proteinExistence type="predicted"/>
<feature type="transmembrane region" description="Helical" evidence="1">
    <location>
        <begin position="15"/>
        <end position="38"/>
    </location>
</feature>
<keyword evidence="1" id="KW-1133">Transmembrane helix</keyword>
<dbReference type="OrthoDB" id="5836881at2759"/>
<keyword evidence="1" id="KW-0812">Transmembrane</keyword>
<dbReference type="Proteomes" id="UP000006672">
    <property type="component" value="Unassembled WGS sequence"/>
</dbReference>
<accession>A0A8L7YN93</accession>
<reference evidence="3" key="1">
    <citation type="journal article" date="2007" name="Science">
        <title>Draft genome of the filarial nematode parasite Brugia malayi.</title>
        <authorList>
            <person name="Ghedin E."/>
            <person name="Wang S."/>
            <person name="Spiro D."/>
            <person name="Caler E."/>
            <person name="Zhao Q."/>
            <person name="Crabtree J."/>
            <person name="Allen J.E."/>
            <person name="Delcher A.L."/>
            <person name="Guiliano D.B."/>
            <person name="Miranda-Saavedra D."/>
            <person name="Angiuoli S.V."/>
            <person name="Creasy T."/>
            <person name="Amedeo P."/>
            <person name="Haas B."/>
            <person name="El-Sayed N.M."/>
            <person name="Wortman J.R."/>
            <person name="Feldblyum T."/>
            <person name="Tallon L."/>
            <person name="Schatz M."/>
            <person name="Shumway M."/>
            <person name="Koo H."/>
            <person name="Salzberg S.L."/>
            <person name="Schobel S."/>
            <person name="Pertea M."/>
            <person name="Pop M."/>
            <person name="White O."/>
            <person name="Barton G.J."/>
            <person name="Carlow C.K."/>
            <person name="Crawford M.J."/>
            <person name="Daub J."/>
            <person name="Dimmic M.W."/>
            <person name="Estes C.F."/>
            <person name="Foster J.M."/>
            <person name="Ganatra M."/>
            <person name="Gregory W.F."/>
            <person name="Johnson N.M."/>
            <person name="Jin J."/>
            <person name="Komuniecki R."/>
            <person name="Korf I."/>
            <person name="Kumar S."/>
            <person name="Laney S."/>
            <person name="Li B.W."/>
            <person name="Li W."/>
            <person name="Lindblom T.H."/>
            <person name="Lustigman S."/>
            <person name="Ma D."/>
            <person name="Maina C.V."/>
            <person name="Martin D.M."/>
            <person name="McCarter J.P."/>
            <person name="McReynolds L."/>
            <person name="Mitreva M."/>
            <person name="Nutman T.B."/>
            <person name="Parkinson J."/>
            <person name="Peregrin-Alvarez J.M."/>
            <person name="Poole C."/>
            <person name="Ren Q."/>
            <person name="Saunders L."/>
            <person name="Sluder A.E."/>
            <person name="Smith K."/>
            <person name="Stanke M."/>
            <person name="Unnasch T.R."/>
            <person name="Ware J."/>
            <person name="Wei A.D."/>
            <person name="Weil G."/>
            <person name="Williams D.J."/>
            <person name="Zhang Y."/>
            <person name="Williams S.A."/>
            <person name="Fraser-Liggett C."/>
            <person name="Slatko B."/>
            <person name="Blaxter M.L."/>
            <person name="Scott A.L."/>
        </authorList>
    </citation>
    <scope>NUCLEOTIDE SEQUENCE</scope>
    <source>
        <strain evidence="3">FR3</strain>
    </source>
</reference>
<dbReference type="KEGG" id="bmy:BM_BM6400"/>
<dbReference type="WBParaSite" id="Bm6400.1">
    <property type="protein sequence ID" value="Bm6400.1"/>
    <property type="gene ID" value="WBGene00226661"/>
</dbReference>
<evidence type="ECO:0000313" key="4">
    <source>
        <dbReference type="WBParaSite" id="Bm6400.1"/>
    </source>
</evidence>
<organism evidence="2">
    <name type="scientific">Brugia malayi</name>
    <name type="common">Filarial nematode worm</name>
    <dbReference type="NCBI Taxonomy" id="6279"/>
    <lineage>
        <taxon>Eukaryota</taxon>
        <taxon>Metazoa</taxon>
        <taxon>Ecdysozoa</taxon>
        <taxon>Nematoda</taxon>
        <taxon>Chromadorea</taxon>
        <taxon>Rhabditida</taxon>
        <taxon>Spirurina</taxon>
        <taxon>Spiruromorpha</taxon>
        <taxon>Filarioidea</taxon>
        <taxon>Onchocercidae</taxon>
        <taxon>Brugia</taxon>
    </lineage>
</organism>
<reference evidence="2" key="2">
    <citation type="submission" date="2019-04" db="EMBL/GenBank/DDBJ databases">
        <authorList>
            <person name="Howe K."/>
            <person name="Paulini M."/>
            <person name="Williams G."/>
        </authorList>
    </citation>
    <scope>NUCLEOTIDE SEQUENCE [LARGE SCALE GENOMIC DNA]</scope>
    <source>
        <strain evidence="2">FR3</strain>
    </source>
</reference>
<dbReference type="AlphaFoldDB" id="A0A4E9F687"/>